<evidence type="ECO:0000313" key="4">
    <source>
        <dbReference type="Proteomes" id="UP000032552"/>
    </source>
</evidence>
<comment type="caution">
    <text evidence="3">The sequence shown here is derived from an EMBL/GenBank/DDBJ whole genome shotgun (WGS) entry which is preliminary data.</text>
</comment>
<gene>
    <name evidence="3" type="ORF">LC0644_1693</name>
</gene>
<feature type="domain" description="PTS EIIB type-2" evidence="2">
    <location>
        <begin position="2"/>
        <end position="92"/>
    </location>
</feature>
<evidence type="ECO:0000259" key="2">
    <source>
        <dbReference type="PROSITE" id="PS51099"/>
    </source>
</evidence>
<dbReference type="GO" id="GO:0009401">
    <property type="term" value="P:phosphoenolpyruvate-dependent sugar phosphotransferase system"/>
    <property type="evidence" value="ECO:0007669"/>
    <property type="project" value="InterPro"/>
</dbReference>
<organism evidence="3 4">
    <name type="scientific">Lacticaseibacillus paracasei NRIC 0644</name>
    <dbReference type="NCBI Taxonomy" id="1435038"/>
    <lineage>
        <taxon>Bacteria</taxon>
        <taxon>Bacillati</taxon>
        <taxon>Bacillota</taxon>
        <taxon>Bacilli</taxon>
        <taxon>Lactobacillales</taxon>
        <taxon>Lactobacillaceae</taxon>
        <taxon>Lacticaseibacillus</taxon>
    </lineage>
</organism>
<dbReference type="InterPro" id="IPR003501">
    <property type="entry name" value="PTS_EIIB_2/3"/>
</dbReference>
<protein>
    <recommendedName>
        <fullName evidence="2">PTS EIIB type-2 domain-containing protein</fullName>
    </recommendedName>
</protein>
<evidence type="ECO:0000256" key="1">
    <source>
        <dbReference type="ARBA" id="ARBA00022679"/>
    </source>
</evidence>
<name>A0A0C9PY50_LACPA</name>
<dbReference type="Gene3D" id="3.40.50.2300">
    <property type="match status" value="1"/>
</dbReference>
<dbReference type="GO" id="GO:0008982">
    <property type="term" value="F:protein-N(PI)-phosphohistidine-sugar phosphotransferase activity"/>
    <property type="evidence" value="ECO:0007669"/>
    <property type="project" value="InterPro"/>
</dbReference>
<dbReference type="InterPro" id="IPR013011">
    <property type="entry name" value="PTS_EIIB_2"/>
</dbReference>
<dbReference type="AlphaFoldDB" id="A0A0C9PY50"/>
<dbReference type="InterPro" id="IPR036095">
    <property type="entry name" value="PTS_EIIB-like_sf"/>
</dbReference>
<dbReference type="EMBL" id="BAYM01000096">
    <property type="protein sequence ID" value="GAN37104.1"/>
    <property type="molecule type" value="Genomic_DNA"/>
</dbReference>
<dbReference type="SUPFAM" id="SSF52794">
    <property type="entry name" value="PTS system IIB component-like"/>
    <property type="match status" value="1"/>
</dbReference>
<keyword evidence="1" id="KW-0808">Transferase</keyword>
<dbReference type="Proteomes" id="UP000032552">
    <property type="component" value="Unassembled WGS sequence"/>
</dbReference>
<dbReference type="RefSeq" id="WP_045625463.1">
    <property type="nucleotide sequence ID" value="NZ_BAYM01000096.1"/>
</dbReference>
<accession>A0A0C9PY50</accession>
<dbReference type="CDD" id="cd05563">
    <property type="entry name" value="PTS_IIB_ascorbate"/>
    <property type="match status" value="1"/>
</dbReference>
<dbReference type="Pfam" id="PF02302">
    <property type="entry name" value="PTS_IIB"/>
    <property type="match status" value="1"/>
</dbReference>
<sequence>MYTALVVCRAGMGSSTLLKIRADQVINAEQLPIETEHGNLDSLMGFSGDVVITMADLAGEIKDEVPYVIGIQNIMDKEEMREGLTNFLSSKESKN</sequence>
<proteinExistence type="predicted"/>
<reference evidence="4" key="1">
    <citation type="submission" date="2014-05" db="EMBL/GenBank/DDBJ databases">
        <title>Whole genome sequencing of Lactobacillus casei NRIC0644.</title>
        <authorList>
            <person name="Atarashi H."/>
            <person name="Yoshida Y."/>
            <person name="Fujimura S."/>
            <person name="Tanaka N."/>
            <person name="Shiwa Y."/>
            <person name="Yoshikawa H."/>
            <person name="Okada S."/>
            <person name="Nakagawa J."/>
        </authorList>
    </citation>
    <scope>NUCLEOTIDE SEQUENCE [LARGE SCALE GENOMIC DNA]</scope>
    <source>
        <strain evidence="4">NRIC0644</strain>
    </source>
</reference>
<evidence type="ECO:0000313" key="3">
    <source>
        <dbReference type="EMBL" id="GAN37104.1"/>
    </source>
</evidence>
<dbReference type="PROSITE" id="PS51099">
    <property type="entry name" value="PTS_EIIB_TYPE_2"/>
    <property type="match status" value="1"/>
</dbReference>